<comment type="caution">
    <text evidence="1">The sequence shown here is derived from an EMBL/GenBank/DDBJ whole genome shotgun (WGS) entry which is preliminary data.</text>
</comment>
<gene>
    <name evidence="1" type="ORF">OCV99_12780</name>
</gene>
<dbReference type="EMBL" id="JAOQJU010000018">
    <property type="protein sequence ID" value="MCU6687395.1"/>
    <property type="molecule type" value="Genomic_DNA"/>
</dbReference>
<reference evidence="1 2" key="1">
    <citation type="journal article" date="2021" name="ISME Commun">
        <title>Automated analysis of genomic sequences facilitates high-throughput and comprehensive description of bacteria.</title>
        <authorList>
            <person name="Hitch T.C.A."/>
        </authorList>
    </citation>
    <scope>NUCLEOTIDE SEQUENCE [LARGE SCALE GENOMIC DNA]</scope>
    <source>
        <strain evidence="1 2">Sanger_03</strain>
    </source>
</reference>
<name>A0ABT2RPU3_9FIRM</name>
<organism evidence="1 2">
    <name type="scientific">Dorea acetigenes</name>
    <dbReference type="NCBI Taxonomy" id="2981787"/>
    <lineage>
        <taxon>Bacteria</taxon>
        <taxon>Bacillati</taxon>
        <taxon>Bacillota</taxon>
        <taxon>Clostridia</taxon>
        <taxon>Lachnospirales</taxon>
        <taxon>Lachnospiraceae</taxon>
        <taxon>Dorea</taxon>
    </lineage>
</organism>
<evidence type="ECO:0000313" key="2">
    <source>
        <dbReference type="Proteomes" id="UP001652431"/>
    </source>
</evidence>
<evidence type="ECO:0000313" key="1">
    <source>
        <dbReference type="EMBL" id="MCU6687395.1"/>
    </source>
</evidence>
<protein>
    <submittedName>
        <fullName evidence="1">Uncharacterized protein</fullName>
    </submittedName>
</protein>
<sequence>MEKNLNYMNYEKIFREYCRGTFNPEIESIRFIKANADNVDKYILLCAAMNESEKQNLIGEGDSSIDAATLSRYRKGGRKIADDIQNTFRRKDSLKLIQQHFQRIFPSAISKYDHYNLLKEIWNLTQDDLSIPAEIREQFNQEYSEAVSALKDDNLEESCLFLAHALEVAILREDYVKYIPHLSRDVEKAIRELENNTVSYQAGEIFREMCRAALDGTIDEHKNAALKQVNDSRFTDDDYKYFALAILKCRDKMAEDELYGLRILCFFSAILEIKQLKTSSIEGIKHVFEKYEIPKESMFVIPIDEHILSGRILQFEAKLPRLISKEVVNFDDMDEFLEQKKREGYKYIYKRQTSSENDGEPAIYLSKENLSTAGVVNDDKAPEFWIETPGFDKNKLM</sequence>
<keyword evidence="2" id="KW-1185">Reference proteome</keyword>
<proteinExistence type="predicted"/>
<dbReference type="Proteomes" id="UP001652431">
    <property type="component" value="Unassembled WGS sequence"/>
</dbReference>
<accession>A0ABT2RPU3</accession>
<dbReference type="RefSeq" id="WP_158371073.1">
    <property type="nucleotide sequence ID" value="NZ_JAOQJU010000018.1"/>
</dbReference>